<evidence type="ECO:0000313" key="3">
    <source>
        <dbReference type="Proteomes" id="UP000029981"/>
    </source>
</evidence>
<dbReference type="Proteomes" id="UP000029981">
    <property type="component" value="Chromosome 1"/>
</dbReference>
<evidence type="ECO:0000313" key="2">
    <source>
        <dbReference type="EMBL" id="KGN65803.1"/>
    </source>
</evidence>
<dbReference type="Gene3D" id="3.40.50.720">
    <property type="entry name" value="NAD(P)-binding Rossmann-like Domain"/>
    <property type="match status" value="1"/>
</dbReference>
<dbReference type="EMBL" id="CM002922">
    <property type="protein sequence ID" value="KGN65803.1"/>
    <property type="molecule type" value="Genomic_DNA"/>
</dbReference>
<dbReference type="CDD" id="cd08948">
    <property type="entry name" value="5beta-POR_like_SDR_a"/>
    <property type="match status" value="1"/>
</dbReference>
<dbReference type="OMA" id="LANWEFL"/>
<name>A0A0A0LVI2_CUCSA</name>
<dbReference type="GO" id="GO:0006629">
    <property type="term" value="P:lipid metabolic process"/>
    <property type="evidence" value="ECO:0007669"/>
    <property type="project" value="UniProtKB-ARBA"/>
</dbReference>
<accession>A0A0A0LVI2</accession>
<evidence type="ECO:0000259" key="1">
    <source>
        <dbReference type="Pfam" id="PF22917"/>
    </source>
</evidence>
<dbReference type="Gramene" id="KGN65803">
    <property type="protein sequence ID" value="KGN65803"/>
    <property type="gene ID" value="Csa_1G530150"/>
</dbReference>
<reference evidence="2 3" key="3">
    <citation type="journal article" date="2010" name="BMC Genomics">
        <title>Transcriptome sequencing and comparative analysis of cucumber flowers with different sex types.</title>
        <authorList>
            <person name="Guo S."/>
            <person name="Zheng Y."/>
            <person name="Joung J.G."/>
            <person name="Liu S."/>
            <person name="Zhang Z."/>
            <person name="Crasta O.R."/>
            <person name="Sobral B.W."/>
            <person name="Xu Y."/>
            <person name="Huang S."/>
            <person name="Fei Z."/>
        </authorList>
    </citation>
    <scope>NUCLEOTIDE SEQUENCE [LARGE SCALE GENOMIC DNA]</scope>
    <source>
        <strain evidence="3">cv. 9930</strain>
    </source>
</reference>
<dbReference type="InterPro" id="IPR055222">
    <property type="entry name" value="PRISE-like_Rossmann-fold"/>
</dbReference>
<gene>
    <name evidence="2" type="ORF">Csa_1G530150</name>
</gene>
<reference evidence="2 3" key="2">
    <citation type="journal article" date="2009" name="PLoS ONE">
        <title>An integrated genetic and cytogenetic map of the cucumber genome.</title>
        <authorList>
            <person name="Ren Y."/>
            <person name="Zhang Z."/>
            <person name="Liu J."/>
            <person name="Staub J.E."/>
            <person name="Han Y."/>
            <person name="Cheng Z."/>
            <person name="Li X."/>
            <person name="Lu J."/>
            <person name="Miao H."/>
            <person name="Kang H."/>
            <person name="Xie B."/>
            <person name="Gu X."/>
            <person name="Wang X."/>
            <person name="Du Y."/>
            <person name="Jin W."/>
            <person name="Huang S."/>
        </authorList>
    </citation>
    <scope>NUCLEOTIDE SEQUENCE [LARGE SCALE GENOMIC DNA]</scope>
    <source>
        <strain evidence="3">cv. 9930</strain>
    </source>
</reference>
<reference evidence="2 3" key="4">
    <citation type="journal article" date="2011" name="BMC Genomics">
        <title>RNA-Seq improves annotation of protein-coding genes in the cucumber genome.</title>
        <authorList>
            <person name="Li Z."/>
            <person name="Zhang Z."/>
            <person name="Yan P."/>
            <person name="Huang S."/>
            <person name="Fei Z."/>
            <person name="Lin K."/>
        </authorList>
    </citation>
    <scope>NUCLEOTIDE SEQUENCE [LARGE SCALE GENOMIC DNA]</scope>
    <source>
        <strain evidence="3">cv. 9930</strain>
    </source>
</reference>
<feature type="domain" description="PRISE-like Rossmann-fold" evidence="1">
    <location>
        <begin position="76"/>
        <end position="341"/>
    </location>
</feature>
<dbReference type="PANTHER" id="PTHR32487:SF12">
    <property type="entry name" value="3-OXO-DELTA(4,5)-STEROID 5-BETA-REDUCTASE"/>
    <property type="match status" value="1"/>
</dbReference>
<proteinExistence type="predicted"/>
<dbReference type="PANTHER" id="PTHR32487">
    <property type="entry name" value="3-OXO-DELTA(4,5)-STEROID 5-BETA-REDUCTASE"/>
    <property type="match status" value="1"/>
</dbReference>
<organism evidence="2 3">
    <name type="scientific">Cucumis sativus</name>
    <name type="common">Cucumber</name>
    <dbReference type="NCBI Taxonomy" id="3659"/>
    <lineage>
        <taxon>Eukaryota</taxon>
        <taxon>Viridiplantae</taxon>
        <taxon>Streptophyta</taxon>
        <taxon>Embryophyta</taxon>
        <taxon>Tracheophyta</taxon>
        <taxon>Spermatophyta</taxon>
        <taxon>Magnoliopsida</taxon>
        <taxon>eudicotyledons</taxon>
        <taxon>Gunneridae</taxon>
        <taxon>Pentapetalae</taxon>
        <taxon>rosids</taxon>
        <taxon>fabids</taxon>
        <taxon>Cucurbitales</taxon>
        <taxon>Cucurbitaceae</taxon>
        <taxon>Benincaseae</taxon>
        <taxon>Cucumis</taxon>
    </lineage>
</organism>
<dbReference type="KEGG" id="csv:101204724"/>
<dbReference type="Pfam" id="PF22917">
    <property type="entry name" value="PRISE"/>
    <property type="match status" value="1"/>
</dbReference>
<dbReference type="GO" id="GO:0016491">
    <property type="term" value="F:oxidoreductase activity"/>
    <property type="evidence" value="ECO:0000318"/>
    <property type="project" value="GO_Central"/>
</dbReference>
<dbReference type="STRING" id="3659.A0A0A0LVI2"/>
<dbReference type="AlphaFoldDB" id="A0A0A0LVI2"/>
<protein>
    <recommendedName>
        <fullName evidence="1">PRISE-like Rossmann-fold domain-containing protein</fullName>
    </recommendedName>
</protein>
<keyword evidence="3" id="KW-1185">Reference proteome</keyword>
<dbReference type="GO" id="GO:0016627">
    <property type="term" value="F:oxidoreductase activity, acting on the CH-CH group of donors"/>
    <property type="evidence" value="ECO:0007669"/>
    <property type="project" value="UniProtKB-ARBA"/>
</dbReference>
<dbReference type="eggNOG" id="ENOG502QWNW">
    <property type="taxonomic scope" value="Eukaryota"/>
</dbReference>
<dbReference type="InterPro" id="IPR036291">
    <property type="entry name" value="NAD(P)-bd_dom_sf"/>
</dbReference>
<reference evidence="2 3" key="1">
    <citation type="journal article" date="2009" name="Nat. Genet.">
        <title>The genome of the cucumber, Cucumis sativus L.</title>
        <authorList>
            <person name="Huang S."/>
            <person name="Li R."/>
            <person name="Zhang Z."/>
            <person name="Li L."/>
            <person name="Gu X."/>
            <person name="Fan W."/>
            <person name="Lucas W.J."/>
            <person name="Wang X."/>
            <person name="Xie B."/>
            <person name="Ni P."/>
            <person name="Ren Y."/>
            <person name="Zhu H."/>
            <person name="Li J."/>
            <person name="Lin K."/>
            <person name="Jin W."/>
            <person name="Fei Z."/>
            <person name="Li G."/>
            <person name="Staub J."/>
            <person name="Kilian A."/>
            <person name="van der Vossen E.A."/>
            <person name="Wu Y."/>
            <person name="Guo J."/>
            <person name="He J."/>
            <person name="Jia Z."/>
            <person name="Ren Y."/>
            <person name="Tian G."/>
            <person name="Lu Y."/>
            <person name="Ruan J."/>
            <person name="Qian W."/>
            <person name="Wang M."/>
            <person name="Huang Q."/>
            <person name="Li B."/>
            <person name="Xuan Z."/>
            <person name="Cao J."/>
            <person name="Asan"/>
            <person name="Wu Z."/>
            <person name="Zhang J."/>
            <person name="Cai Q."/>
            <person name="Bai Y."/>
            <person name="Zhao B."/>
            <person name="Han Y."/>
            <person name="Li Y."/>
            <person name="Li X."/>
            <person name="Wang S."/>
            <person name="Shi Q."/>
            <person name="Liu S."/>
            <person name="Cho W.K."/>
            <person name="Kim J.Y."/>
            <person name="Xu Y."/>
            <person name="Heller-Uszynska K."/>
            <person name="Miao H."/>
            <person name="Cheng Z."/>
            <person name="Zhang S."/>
            <person name="Wu J."/>
            <person name="Yang Y."/>
            <person name="Kang H."/>
            <person name="Li M."/>
            <person name="Liang H."/>
            <person name="Ren X."/>
            <person name="Shi Z."/>
            <person name="Wen M."/>
            <person name="Jian M."/>
            <person name="Yang H."/>
            <person name="Zhang G."/>
            <person name="Yang Z."/>
            <person name="Chen R."/>
            <person name="Liu S."/>
            <person name="Li J."/>
            <person name="Ma L."/>
            <person name="Liu H."/>
            <person name="Zhou Y."/>
            <person name="Zhao J."/>
            <person name="Fang X."/>
            <person name="Li G."/>
            <person name="Fang L."/>
            <person name="Li Y."/>
            <person name="Liu D."/>
            <person name="Zheng H."/>
            <person name="Zhang Y."/>
            <person name="Qin N."/>
            <person name="Li Z."/>
            <person name="Yang G."/>
            <person name="Yang S."/>
            <person name="Bolund L."/>
            <person name="Kristiansen K."/>
            <person name="Zheng H."/>
            <person name="Li S."/>
            <person name="Zhang X."/>
            <person name="Yang H."/>
            <person name="Wang J."/>
            <person name="Sun R."/>
            <person name="Zhang B."/>
            <person name="Jiang S."/>
            <person name="Wang J."/>
            <person name="Du Y."/>
            <person name="Li S."/>
        </authorList>
    </citation>
    <scope>NUCLEOTIDE SEQUENCE [LARGE SCALE GENOMIC DNA]</scope>
    <source>
        <strain evidence="3">cv. 9930</strain>
    </source>
</reference>
<dbReference type="OrthoDB" id="1731983at2759"/>
<dbReference type="SUPFAM" id="SSF51735">
    <property type="entry name" value="NAD(P)-binding Rossmann-fold domains"/>
    <property type="match status" value="1"/>
</dbReference>
<sequence length="396" mass="44068">MAVEIINTNLDANGELVAVIFGVTGLVGKQLAKTLLSTAGWKVYGVARRPDNVSPISHPKFHFISCDLLDRRSVQQNLSPVRHVTHLFWITWAAQLRLDSPDCSDQNRAMLANALDAILPSAPALRHVSLQTGIKHYASLTRLAAGCGGGGEGEVVYCEDSPRAESGNNFYYVLEDLLRERLSCGRRMVAWSVLRPGLILGCSNRTFFNFMGSLCVYGAICKKLKMPFVFGGTAACWEEVYIDGSDARLTAEQHIWVATKAVEINATADGEAFNVCNGWSFRWKEIWGAVAEKLGVATTGAEEEKERMFSKEFHYTAAMGDKGKVWAEIVEEEGLVTTEMEELANWGFLDTLFRLPEKMVASRAKSDRLGFNVKYKMLDSMLYWIDVMRNDKLIPS</sequence>